<dbReference type="AlphaFoldDB" id="A0AA40AKP9"/>
<protein>
    <submittedName>
        <fullName evidence="1">Uncharacterized protein</fullName>
    </submittedName>
</protein>
<proteinExistence type="predicted"/>
<keyword evidence="2" id="KW-1185">Reference proteome</keyword>
<dbReference type="GeneID" id="85323157"/>
<gene>
    <name evidence="1" type="ORF">B0T26DRAFT_675839</name>
</gene>
<evidence type="ECO:0000313" key="2">
    <source>
        <dbReference type="Proteomes" id="UP001172101"/>
    </source>
</evidence>
<name>A0AA40AKP9_9PEZI</name>
<dbReference type="EMBL" id="JAUIRO010000004">
    <property type="protein sequence ID" value="KAK0717555.1"/>
    <property type="molecule type" value="Genomic_DNA"/>
</dbReference>
<dbReference type="Proteomes" id="UP001172101">
    <property type="component" value="Unassembled WGS sequence"/>
</dbReference>
<organism evidence="1 2">
    <name type="scientific">Lasiosphaeria miniovina</name>
    <dbReference type="NCBI Taxonomy" id="1954250"/>
    <lineage>
        <taxon>Eukaryota</taxon>
        <taxon>Fungi</taxon>
        <taxon>Dikarya</taxon>
        <taxon>Ascomycota</taxon>
        <taxon>Pezizomycotina</taxon>
        <taxon>Sordariomycetes</taxon>
        <taxon>Sordariomycetidae</taxon>
        <taxon>Sordariales</taxon>
        <taxon>Lasiosphaeriaceae</taxon>
        <taxon>Lasiosphaeria</taxon>
    </lineage>
</organism>
<evidence type="ECO:0000313" key="1">
    <source>
        <dbReference type="EMBL" id="KAK0717555.1"/>
    </source>
</evidence>
<dbReference type="RefSeq" id="XP_060296348.1">
    <property type="nucleotide sequence ID" value="XM_060439887.1"/>
</dbReference>
<reference evidence="1" key="1">
    <citation type="submission" date="2023-06" db="EMBL/GenBank/DDBJ databases">
        <title>Genome-scale phylogeny and comparative genomics of the fungal order Sordariales.</title>
        <authorList>
            <consortium name="Lawrence Berkeley National Laboratory"/>
            <person name="Hensen N."/>
            <person name="Bonometti L."/>
            <person name="Westerberg I."/>
            <person name="Brannstrom I.O."/>
            <person name="Guillou S."/>
            <person name="Cros-Aarteil S."/>
            <person name="Calhoun S."/>
            <person name="Haridas S."/>
            <person name="Kuo A."/>
            <person name="Mondo S."/>
            <person name="Pangilinan J."/>
            <person name="Riley R."/>
            <person name="LaButti K."/>
            <person name="Andreopoulos B."/>
            <person name="Lipzen A."/>
            <person name="Chen C."/>
            <person name="Yanf M."/>
            <person name="Daum C."/>
            <person name="Ng V."/>
            <person name="Clum A."/>
            <person name="Steindorff A."/>
            <person name="Ohm R."/>
            <person name="Martin F."/>
            <person name="Silar P."/>
            <person name="Natvig D."/>
            <person name="Lalanne C."/>
            <person name="Gautier V."/>
            <person name="Ament-velasquez S.L."/>
            <person name="Kruys A."/>
            <person name="Hutchinson M.I."/>
            <person name="Powell A.J."/>
            <person name="Barry K."/>
            <person name="Miller A.N."/>
            <person name="Grigoriev I.V."/>
            <person name="Debuchy R."/>
            <person name="Gladieux P."/>
            <person name="Thoren M.H."/>
            <person name="Johannesson H."/>
        </authorList>
    </citation>
    <scope>NUCLEOTIDE SEQUENCE</scope>
    <source>
        <strain evidence="1">SMH2392-1A</strain>
    </source>
</reference>
<accession>A0AA40AKP9</accession>
<comment type="caution">
    <text evidence="1">The sequence shown here is derived from an EMBL/GenBank/DDBJ whole genome shotgun (WGS) entry which is preliminary data.</text>
</comment>
<sequence length="169" mass="20051">MVVRKSAERSVWNGLEYLRYLLGLNDRAQRIEVGKIDFYDGQDIGMLLTQNFSVDLSDVPTVYINNVRLRPAVRKFPDNREKYNHMIGNPFWGRWCLAYMDRAIVLALVEEYLLHALGISEYKKWLRCSMIRAIWDSSPPLWNFTMMRQRRPVHILHYCEGRSKGLNPW</sequence>